<organism evidence="2">
    <name type="scientific">Apocrypta bakeri</name>
    <name type="common">Parasitic fig wasp</name>
    <dbReference type="NCBI Taxonomy" id="490712"/>
    <lineage>
        <taxon>Eukaryota</taxon>
        <taxon>Metazoa</taxon>
        <taxon>Ecdysozoa</taxon>
        <taxon>Arthropoda</taxon>
        <taxon>Hexapoda</taxon>
        <taxon>Insecta</taxon>
        <taxon>Pterygota</taxon>
        <taxon>Neoptera</taxon>
        <taxon>Endopterygota</taxon>
        <taxon>Hymenoptera</taxon>
        <taxon>Apocrita</taxon>
        <taxon>Proctotrupomorpha</taxon>
        <taxon>Chalcidoidea</taxon>
        <taxon>Pteromalidae</taxon>
        <taxon>Sycoryctinae</taxon>
        <taxon>Apocryptini</taxon>
        <taxon>Apocrypta</taxon>
    </lineage>
</organism>
<keyword evidence="2" id="KW-0548">Nucleotidyltransferase</keyword>
<dbReference type="EMBL" id="KM051283">
    <property type="protein sequence ID" value="AII77232.1"/>
    <property type="molecule type" value="Genomic_DNA"/>
</dbReference>
<feature type="non-terminal residue" evidence="2">
    <location>
        <position position="1"/>
    </location>
</feature>
<sequence>LYGNLEEDIYIQLPEGYRNEENKSKVCKLKKSLYGLKQSPRCWNAKFTGFLKKFSFVNIESDRCVFLAKIENFTVYVG</sequence>
<protein>
    <submittedName>
        <fullName evidence="2">Reverse transcriptase</fullName>
    </submittedName>
</protein>
<dbReference type="InterPro" id="IPR013103">
    <property type="entry name" value="RVT_2"/>
</dbReference>
<dbReference type="GO" id="GO:0003964">
    <property type="term" value="F:RNA-directed DNA polymerase activity"/>
    <property type="evidence" value="ECO:0007669"/>
    <property type="project" value="UniProtKB-KW"/>
</dbReference>
<dbReference type="AlphaFoldDB" id="A0A0A7D7A9"/>
<feature type="non-terminal residue" evidence="2">
    <location>
        <position position="78"/>
    </location>
</feature>
<dbReference type="Pfam" id="PF07727">
    <property type="entry name" value="RVT_2"/>
    <property type="match status" value="1"/>
</dbReference>
<evidence type="ECO:0000313" key="2">
    <source>
        <dbReference type="EMBL" id="AII77232.1"/>
    </source>
</evidence>
<reference evidence="2" key="1">
    <citation type="submission" date="2014-06" db="EMBL/GenBank/DDBJ databases">
        <title>Diversity and Evolution of Ty1-copia Retroelements within Chalcidoidea by Reverse Transcriptase Domain Analysis.</title>
        <authorList>
            <person name="Xiong T.L."/>
        </authorList>
    </citation>
    <scope>NUCLEOTIDE SEQUENCE</scope>
    <source>
        <strain evidence="2">HAba_Ab3</strain>
    </source>
</reference>
<name>A0A0A7D7A9_APOBA</name>
<gene>
    <name evidence="2" type="primary">rt</name>
</gene>
<keyword evidence="2" id="KW-0808">Transferase</keyword>
<accession>A0A0A7D7A9</accession>
<feature type="domain" description="Reverse transcriptase Ty1/copia-type" evidence="1">
    <location>
        <begin position="1"/>
        <end position="69"/>
    </location>
</feature>
<evidence type="ECO:0000259" key="1">
    <source>
        <dbReference type="Pfam" id="PF07727"/>
    </source>
</evidence>
<proteinExistence type="predicted"/>
<keyword evidence="2" id="KW-0695">RNA-directed DNA polymerase</keyword>